<dbReference type="InterPro" id="IPR024975">
    <property type="entry name" value="NOV_C"/>
</dbReference>
<gene>
    <name evidence="5" type="ORF">F0238_05565</name>
</gene>
<feature type="domain" description="DUF3427" evidence="2">
    <location>
        <begin position="125"/>
        <end position="257"/>
    </location>
</feature>
<dbReference type="Pfam" id="PF11907">
    <property type="entry name" value="DUF3427"/>
    <property type="match status" value="1"/>
</dbReference>
<organism evidence="5 6">
    <name type="scientific">Vibrio coralliilyticus</name>
    <dbReference type="NCBI Taxonomy" id="190893"/>
    <lineage>
        <taxon>Bacteria</taxon>
        <taxon>Pseudomonadati</taxon>
        <taxon>Pseudomonadota</taxon>
        <taxon>Gammaproteobacteria</taxon>
        <taxon>Vibrionales</taxon>
        <taxon>Vibrionaceae</taxon>
        <taxon>Vibrio</taxon>
    </lineage>
</organism>
<accession>A0AAP6ZQU1</accession>
<evidence type="ECO:0000259" key="2">
    <source>
        <dbReference type="Pfam" id="PF11907"/>
    </source>
</evidence>
<evidence type="ECO:0000313" key="5">
    <source>
        <dbReference type="EMBL" id="NOJ22199.1"/>
    </source>
</evidence>
<dbReference type="EMBL" id="VTXP01000003">
    <property type="protein sequence ID" value="NOJ22199.1"/>
    <property type="molecule type" value="Genomic_DNA"/>
</dbReference>
<dbReference type="RefSeq" id="WP_171352111.1">
    <property type="nucleotide sequence ID" value="NZ_VTXP01000003.1"/>
</dbReference>
<evidence type="ECO:0000313" key="6">
    <source>
        <dbReference type="Proteomes" id="UP000576645"/>
    </source>
</evidence>
<dbReference type="AlphaFoldDB" id="A0AAP6ZQU1"/>
<dbReference type="Pfam" id="PF26345">
    <property type="entry name" value="ScoMcrA_N"/>
    <property type="match status" value="1"/>
</dbReference>
<dbReference type="InterPro" id="IPR058807">
    <property type="entry name" value="ScoMcrA_N"/>
</dbReference>
<sequence>MEHTTSNSRVKIQLNSKDKIENIKQIAKLLDRTQIEHAVRQFKKMDGRVDTYSDSTSYHVVIEGKEYPPMAVFGLALSLLLDTTIKGNQFQGGTTSECCKTFKRLGYEIRDKIKMEDEVFSSGHFILGDHYKKEDVFRLGGVTPRPIRNVSGTSRFENCVVLFVTLNKENKNVAHNYDDRFKMGGTYFQWESRKDFTPNSPSIAAIFQGYNVLLFARIDEKIKGKSQPFVYAGPIRAIEANYPRDDNQTPVEVTFNVECYKPNPIPSLKALYDWAPKSKVKNLSKDLKSIPMYQLTENTSPEPLEQTKKSSSKRGEKKRKVTDWGKQGASNRSKGLAGEKLVILHEQRKLLNLGREDLANKVEHVALDSDSAGYDILSFDEDGNEIYIEVKTTDKGINHHFFISQNEVKASQKYGKQYYIYRLYNFNDKSGTAEFYSKNGNVDDMFQLVEDTYKAYLK</sequence>
<comment type="caution">
    <text evidence="5">The sequence shown here is derived from an EMBL/GenBank/DDBJ whole genome shotgun (WGS) entry which is preliminary data.</text>
</comment>
<name>A0AAP6ZQU1_9VIBR</name>
<reference evidence="5 6" key="1">
    <citation type="submission" date="2019-09" db="EMBL/GenBank/DDBJ databases">
        <title>Draft genome sequencing and comparative genomics of hatchery-associated Vibrios.</title>
        <authorList>
            <person name="Kehlet-Delgado H."/>
            <person name="Mueller R.S."/>
        </authorList>
    </citation>
    <scope>NUCLEOTIDE SEQUENCE [LARGE SCALE GENOMIC DNA]</scope>
    <source>
        <strain evidence="5 6">09-121-3</strain>
    </source>
</reference>
<protein>
    <submittedName>
        <fullName evidence="5">DUF3883 domain-containing protein</fullName>
    </submittedName>
</protein>
<feature type="region of interest" description="Disordered" evidence="1">
    <location>
        <begin position="292"/>
        <end position="332"/>
    </location>
</feature>
<feature type="domain" description="ScoMcrA-like N-terminal head" evidence="4">
    <location>
        <begin position="34"/>
        <end position="110"/>
    </location>
</feature>
<evidence type="ECO:0000259" key="4">
    <source>
        <dbReference type="Pfam" id="PF26345"/>
    </source>
</evidence>
<feature type="compositionally biased region" description="Basic residues" evidence="1">
    <location>
        <begin position="310"/>
        <end position="320"/>
    </location>
</feature>
<feature type="domain" description="Protein NO VEIN C-terminal" evidence="3">
    <location>
        <begin position="338"/>
        <end position="430"/>
    </location>
</feature>
<evidence type="ECO:0000259" key="3">
    <source>
        <dbReference type="Pfam" id="PF13020"/>
    </source>
</evidence>
<proteinExistence type="predicted"/>
<dbReference type="InterPro" id="IPR021835">
    <property type="entry name" value="DUF3427"/>
</dbReference>
<dbReference type="Proteomes" id="UP000576645">
    <property type="component" value="Unassembled WGS sequence"/>
</dbReference>
<evidence type="ECO:0000256" key="1">
    <source>
        <dbReference type="SAM" id="MobiDB-lite"/>
    </source>
</evidence>
<dbReference type="Pfam" id="PF13020">
    <property type="entry name" value="NOV_C"/>
    <property type="match status" value="1"/>
</dbReference>